<organism evidence="2 3">
    <name type="scientific">Macrophomina phaseolina (strain MS6)</name>
    <name type="common">Charcoal rot fungus</name>
    <dbReference type="NCBI Taxonomy" id="1126212"/>
    <lineage>
        <taxon>Eukaryota</taxon>
        <taxon>Fungi</taxon>
        <taxon>Dikarya</taxon>
        <taxon>Ascomycota</taxon>
        <taxon>Pezizomycotina</taxon>
        <taxon>Dothideomycetes</taxon>
        <taxon>Dothideomycetes incertae sedis</taxon>
        <taxon>Botryosphaeriales</taxon>
        <taxon>Botryosphaeriaceae</taxon>
        <taxon>Macrophomina</taxon>
    </lineage>
</organism>
<dbReference type="VEuPathDB" id="FungiDB:MPH_08900"/>
<evidence type="ECO:0000313" key="2">
    <source>
        <dbReference type="EMBL" id="EKG13901.1"/>
    </source>
</evidence>
<proteinExistence type="predicted"/>
<dbReference type="OrthoDB" id="1681166at2759"/>
<feature type="region of interest" description="Disordered" evidence="1">
    <location>
        <begin position="305"/>
        <end position="324"/>
    </location>
</feature>
<name>K2QVX8_MACPH</name>
<feature type="compositionally biased region" description="Low complexity" evidence="1">
    <location>
        <begin position="45"/>
        <end position="65"/>
    </location>
</feature>
<evidence type="ECO:0000313" key="3">
    <source>
        <dbReference type="Proteomes" id="UP000007129"/>
    </source>
</evidence>
<gene>
    <name evidence="2" type="ORF">MPH_08900</name>
</gene>
<sequence>MSATSPQHHDTAAENVGRPATVTPGAAGGQQATTSPFHDDRIDSAATAAAAATTTTTTTTTTTATHPSPYNSHDDNAAGDAETLAYPPLLDPSQPLLPPANFSPFFTLVEDATTTEHHHPSVHYVFSDDDPDLHTAVFMRALGDTAAASPSAHKHPHDDDANNVAVLDILPPPAPGVRERFVVVDLTSDGQGVAGATSLSRDWQVVGTAIAPAPSFAEDSADEAAGGGALMLRVEGTEIASGKAVGKDEDEEVALALAEARKTAEGDLVGGMEDLLQRFDGGVDILNKVVGPDVEVLVGAERTATATASAGEEPGRGGGDGAQS</sequence>
<dbReference type="eggNOG" id="ENOG502SFYT">
    <property type="taxonomic scope" value="Eukaryota"/>
</dbReference>
<evidence type="ECO:0000256" key="1">
    <source>
        <dbReference type="SAM" id="MobiDB-lite"/>
    </source>
</evidence>
<comment type="caution">
    <text evidence="2">The sequence shown here is derived from an EMBL/GenBank/DDBJ whole genome shotgun (WGS) entry which is preliminary data.</text>
</comment>
<dbReference type="Proteomes" id="UP000007129">
    <property type="component" value="Unassembled WGS sequence"/>
</dbReference>
<dbReference type="InParanoid" id="K2QVX8"/>
<feature type="region of interest" description="Disordered" evidence="1">
    <location>
        <begin position="1"/>
        <end position="92"/>
    </location>
</feature>
<protein>
    <submittedName>
        <fullName evidence="2">Uncharacterized protein</fullName>
    </submittedName>
</protein>
<dbReference type="STRING" id="1126212.K2QVX8"/>
<reference evidence="2 3" key="1">
    <citation type="journal article" date="2012" name="BMC Genomics">
        <title>Tools to kill: Genome of one of the most destructive plant pathogenic fungi Macrophomina phaseolina.</title>
        <authorList>
            <person name="Islam M.S."/>
            <person name="Haque M.S."/>
            <person name="Islam M.M."/>
            <person name="Emdad E.M."/>
            <person name="Halim A."/>
            <person name="Hossen Q.M.M."/>
            <person name="Hossain M.Z."/>
            <person name="Ahmed B."/>
            <person name="Rahim S."/>
            <person name="Rahman M.S."/>
            <person name="Alam M.M."/>
            <person name="Hou S."/>
            <person name="Wan X."/>
            <person name="Saito J.A."/>
            <person name="Alam M."/>
        </authorList>
    </citation>
    <scope>NUCLEOTIDE SEQUENCE [LARGE SCALE GENOMIC DNA]</scope>
    <source>
        <strain evidence="2 3">MS6</strain>
    </source>
</reference>
<dbReference type="EMBL" id="AHHD01000378">
    <property type="protein sequence ID" value="EKG13901.1"/>
    <property type="molecule type" value="Genomic_DNA"/>
</dbReference>
<accession>K2QVX8</accession>
<dbReference type="HOGENOM" id="CLU_933813_0_0_1"/>
<dbReference type="AlphaFoldDB" id="K2QVX8"/>